<name>A0A0X8G6Z9_9FLAO</name>
<protein>
    <submittedName>
        <fullName evidence="2">Uncharacterized protein</fullName>
    </submittedName>
</protein>
<reference evidence="2 3" key="2">
    <citation type="journal article" date="2016" name="Int. J. Syst. Evol. Microbiol.">
        <title>Lutibacter profundi sp. nov., isolated from a deep-sea hydrothermal system on the Arctic Mid-Ocean Ridge and emended description of the genus Lutibacter.</title>
        <authorList>
            <person name="Le Moine Bauer S."/>
            <person name="Roalkvam I."/>
            <person name="Steen I.H."/>
            <person name="Dahle H."/>
        </authorList>
    </citation>
    <scope>NUCLEOTIDE SEQUENCE [LARGE SCALE GENOMIC DNA]</scope>
    <source>
        <strain evidence="2 3">LP1</strain>
    </source>
</reference>
<accession>A0A0X8G6Z9</accession>
<keyword evidence="1" id="KW-0812">Transmembrane</keyword>
<dbReference type="RefSeq" id="WP_068208582.1">
    <property type="nucleotide sequence ID" value="NZ_CP013355.1"/>
</dbReference>
<keyword evidence="1" id="KW-0472">Membrane</keyword>
<evidence type="ECO:0000256" key="1">
    <source>
        <dbReference type="SAM" id="Phobius"/>
    </source>
</evidence>
<dbReference type="OrthoDB" id="1188278at2"/>
<feature type="transmembrane region" description="Helical" evidence="1">
    <location>
        <begin position="125"/>
        <end position="144"/>
    </location>
</feature>
<feature type="transmembrane region" description="Helical" evidence="1">
    <location>
        <begin position="92"/>
        <end position="113"/>
    </location>
</feature>
<sequence>MKLTKEQIKQVENYLTKKGIKYIDIRFEVLDHISTDLEYLIEHNNYSFGDAFKEVTIKWNKSFKKTSSLLLGYSSNGPKMLIKKCIKIYKPLFVKSLILVFLFIAIGYSVNYYFEYSLINYKNVIHQFIYLALILYCGIILFWYIKIRLGKANTTFSYLFRKRIIPNLFSVFIFMPYLNDSYITRENKLSVIMFAMLFVFFLTFLGARYFFKNHLKAVSNYKKYQLK</sequence>
<dbReference type="EMBL" id="CP013355">
    <property type="protein sequence ID" value="AMC11248.1"/>
    <property type="molecule type" value="Genomic_DNA"/>
</dbReference>
<gene>
    <name evidence="2" type="ORF">Lupro_08265</name>
</gene>
<organism evidence="2 3">
    <name type="scientific">Lutibacter profundi</name>
    <dbReference type="NCBI Taxonomy" id="1622118"/>
    <lineage>
        <taxon>Bacteria</taxon>
        <taxon>Pseudomonadati</taxon>
        <taxon>Bacteroidota</taxon>
        <taxon>Flavobacteriia</taxon>
        <taxon>Flavobacteriales</taxon>
        <taxon>Flavobacteriaceae</taxon>
        <taxon>Lutibacter</taxon>
    </lineage>
</organism>
<dbReference type="STRING" id="1622118.Lupro_08265"/>
<keyword evidence="1" id="KW-1133">Transmembrane helix</keyword>
<reference evidence="3" key="1">
    <citation type="submission" date="2015-12" db="EMBL/GenBank/DDBJ databases">
        <title>Complete genome sequence of Lutibacter profundus strain LP1.</title>
        <authorList>
            <person name="Wissuwa J."/>
            <person name="Le Moine Bauer S."/>
            <person name="Stokke R."/>
            <person name="Dahle H."/>
            <person name="Steen I.H."/>
        </authorList>
    </citation>
    <scope>NUCLEOTIDE SEQUENCE [LARGE SCALE GENOMIC DNA]</scope>
    <source>
        <strain evidence="3">LP1</strain>
    </source>
</reference>
<dbReference type="KEGG" id="lut:Lupro_08265"/>
<feature type="transmembrane region" description="Helical" evidence="1">
    <location>
        <begin position="189"/>
        <end position="211"/>
    </location>
</feature>
<dbReference type="Proteomes" id="UP000059672">
    <property type="component" value="Chromosome"/>
</dbReference>
<proteinExistence type="predicted"/>
<evidence type="ECO:0000313" key="3">
    <source>
        <dbReference type="Proteomes" id="UP000059672"/>
    </source>
</evidence>
<feature type="transmembrane region" description="Helical" evidence="1">
    <location>
        <begin position="164"/>
        <end position="183"/>
    </location>
</feature>
<dbReference type="AlphaFoldDB" id="A0A0X8G6Z9"/>
<keyword evidence="3" id="KW-1185">Reference proteome</keyword>
<evidence type="ECO:0000313" key="2">
    <source>
        <dbReference type="EMBL" id="AMC11248.1"/>
    </source>
</evidence>